<dbReference type="PANTHER" id="PTHR30204:SF90">
    <property type="entry name" value="HTH-TYPE TRANSCRIPTIONAL ACTIVATOR MTA"/>
    <property type="match status" value="1"/>
</dbReference>
<dbReference type="GO" id="GO:0003677">
    <property type="term" value="F:DNA binding"/>
    <property type="evidence" value="ECO:0007669"/>
    <property type="project" value="UniProtKB-KW"/>
</dbReference>
<dbReference type="GO" id="GO:0003700">
    <property type="term" value="F:DNA-binding transcription factor activity"/>
    <property type="evidence" value="ECO:0007669"/>
    <property type="project" value="InterPro"/>
</dbReference>
<sequence length="257" mass="28322">MRDSVREYTVSELAGLAGVSVRTLHHYHEIGLLLPAHQSRGGYRLYGQAERLRLQEILFYRAFGLSLAEIASVLEEPGGAAGRLRRQRHRLAAEAERLAGLLAELDRAIESIETGDFGMTDQLYAPHSAEKQAEYEASLVATYGVEMAQAIETSRAAVAAMPEGMEGLMAELKEVEAGLVAAFEAGQTARGAAEAFDRHRALMARMWGEACPPDAYAGLAGLYESHPDFIARYERLAPRFSKWLPREMRAYADALRP</sequence>
<keyword evidence="1" id="KW-0805">Transcription regulation</keyword>
<keyword evidence="4" id="KW-0804">Transcription</keyword>
<gene>
    <name evidence="6" type="ORF">GZA08_12145</name>
</gene>
<reference evidence="6 7" key="1">
    <citation type="submission" date="2020-02" db="EMBL/GenBank/DDBJ databases">
        <title>Pseudoroseicyclus tamarix, sp. nov., isolated from offshore sediment of a Tamarix chinensis forest.</title>
        <authorList>
            <person name="Gai Y."/>
        </authorList>
    </citation>
    <scope>NUCLEOTIDE SEQUENCE [LARGE SCALE GENOMIC DNA]</scope>
    <source>
        <strain evidence="6 7">CLL3-39</strain>
    </source>
</reference>
<evidence type="ECO:0000313" key="7">
    <source>
        <dbReference type="Proteomes" id="UP000474757"/>
    </source>
</evidence>
<dbReference type="Pfam" id="PF07739">
    <property type="entry name" value="TipAS"/>
    <property type="match status" value="1"/>
</dbReference>
<evidence type="ECO:0000259" key="5">
    <source>
        <dbReference type="PROSITE" id="PS50937"/>
    </source>
</evidence>
<dbReference type="PROSITE" id="PS50937">
    <property type="entry name" value="HTH_MERR_2"/>
    <property type="match status" value="1"/>
</dbReference>
<dbReference type="InterPro" id="IPR009061">
    <property type="entry name" value="DNA-bd_dom_put_sf"/>
</dbReference>
<evidence type="ECO:0000256" key="4">
    <source>
        <dbReference type="ARBA" id="ARBA00023163"/>
    </source>
</evidence>
<accession>A0A6B2JUZ6</accession>
<dbReference type="CDD" id="cd01106">
    <property type="entry name" value="HTH_TipAL-Mta"/>
    <property type="match status" value="1"/>
</dbReference>
<organism evidence="6 7">
    <name type="scientific">Pseudoroseicyclus tamaricis</name>
    <dbReference type="NCBI Taxonomy" id="2705421"/>
    <lineage>
        <taxon>Bacteria</taxon>
        <taxon>Pseudomonadati</taxon>
        <taxon>Pseudomonadota</taxon>
        <taxon>Alphaproteobacteria</taxon>
        <taxon>Rhodobacterales</taxon>
        <taxon>Paracoccaceae</taxon>
        <taxon>Pseudoroseicyclus</taxon>
    </lineage>
</organism>
<dbReference type="SUPFAM" id="SSF46955">
    <property type="entry name" value="Putative DNA-binding domain"/>
    <property type="match status" value="1"/>
</dbReference>
<dbReference type="PANTHER" id="PTHR30204">
    <property type="entry name" value="REDOX-CYCLING DRUG-SENSING TRANSCRIPTIONAL ACTIVATOR SOXR"/>
    <property type="match status" value="1"/>
</dbReference>
<evidence type="ECO:0000256" key="1">
    <source>
        <dbReference type="ARBA" id="ARBA00023015"/>
    </source>
</evidence>
<dbReference type="Gene3D" id="1.10.1660.10">
    <property type="match status" value="1"/>
</dbReference>
<dbReference type="InterPro" id="IPR012925">
    <property type="entry name" value="TipAS_dom"/>
</dbReference>
<protein>
    <submittedName>
        <fullName evidence="6">MerR family transcriptional regulator</fullName>
    </submittedName>
</protein>
<dbReference type="Gene3D" id="1.10.490.50">
    <property type="entry name" value="Antibiotic binding domain of TipA-like multidrug resistance regulators"/>
    <property type="match status" value="1"/>
</dbReference>
<dbReference type="RefSeq" id="WP_163894031.1">
    <property type="nucleotide sequence ID" value="NZ_JAAFYS010000003.1"/>
</dbReference>
<dbReference type="EMBL" id="JAAGAB010000003">
    <property type="protein sequence ID" value="NDV01715.1"/>
    <property type="molecule type" value="Genomic_DNA"/>
</dbReference>
<dbReference type="AlphaFoldDB" id="A0A6B2JUZ6"/>
<comment type="caution">
    <text evidence="6">The sequence shown here is derived from an EMBL/GenBank/DDBJ whole genome shotgun (WGS) entry which is preliminary data.</text>
</comment>
<keyword evidence="7" id="KW-1185">Reference proteome</keyword>
<dbReference type="InterPro" id="IPR000551">
    <property type="entry name" value="MerR-type_HTH_dom"/>
</dbReference>
<feature type="domain" description="HTH merR-type" evidence="5">
    <location>
        <begin position="7"/>
        <end position="76"/>
    </location>
</feature>
<evidence type="ECO:0000313" key="6">
    <source>
        <dbReference type="EMBL" id="NDV01715.1"/>
    </source>
</evidence>
<dbReference type="InterPro" id="IPR036244">
    <property type="entry name" value="TipA-like_antibiotic-bd"/>
</dbReference>
<keyword evidence="3" id="KW-0010">Activator</keyword>
<dbReference type="InterPro" id="IPR047057">
    <property type="entry name" value="MerR_fam"/>
</dbReference>
<keyword evidence="2" id="KW-0238">DNA-binding</keyword>
<evidence type="ECO:0000256" key="2">
    <source>
        <dbReference type="ARBA" id="ARBA00023125"/>
    </source>
</evidence>
<evidence type="ECO:0000256" key="3">
    <source>
        <dbReference type="ARBA" id="ARBA00023159"/>
    </source>
</evidence>
<dbReference type="Proteomes" id="UP000474757">
    <property type="component" value="Unassembled WGS sequence"/>
</dbReference>
<dbReference type="PRINTS" id="PR00040">
    <property type="entry name" value="HTHMERR"/>
</dbReference>
<name>A0A6B2JUZ6_9RHOB</name>
<dbReference type="SUPFAM" id="SSF89082">
    <property type="entry name" value="Antibiotic binding domain of TipA-like multidrug resistance regulators"/>
    <property type="match status" value="1"/>
</dbReference>
<dbReference type="Pfam" id="PF13411">
    <property type="entry name" value="MerR_1"/>
    <property type="match status" value="1"/>
</dbReference>
<dbReference type="SMART" id="SM00422">
    <property type="entry name" value="HTH_MERR"/>
    <property type="match status" value="1"/>
</dbReference>
<proteinExistence type="predicted"/>